<keyword evidence="3" id="KW-1185">Reference proteome</keyword>
<organism evidence="2 3">
    <name type="scientific">Lichenibacterium minor</name>
    <dbReference type="NCBI Taxonomy" id="2316528"/>
    <lineage>
        <taxon>Bacteria</taxon>
        <taxon>Pseudomonadati</taxon>
        <taxon>Pseudomonadota</taxon>
        <taxon>Alphaproteobacteria</taxon>
        <taxon>Hyphomicrobiales</taxon>
        <taxon>Lichenihabitantaceae</taxon>
        <taxon>Lichenibacterium</taxon>
    </lineage>
</organism>
<evidence type="ECO:0000313" key="3">
    <source>
        <dbReference type="Proteomes" id="UP000290759"/>
    </source>
</evidence>
<gene>
    <name evidence="2" type="ORF">D3273_22300</name>
</gene>
<dbReference type="EMBL" id="QYBB01000041">
    <property type="protein sequence ID" value="RYC29738.1"/>
    <property type="molecule type" value="Genomic_DNA"/>
</dbReference>
<dbReference type="InterPro" id="IPR054189">
    <property type="entry name" value="DUF6894"/>
</dbReference>
<dbReference type="RefSeq" id="WP_129229103.1">
    <property type="nucleotide sequence ID" value="NZ_QYBB01000041.1"/>
</dbReference>
<dbReference type="Pfam" id="PF21834">
    <property type="entry name" value="DUF6894"/>
    <property type="match status" value="1"/>
</dbReference>
<dbReference type="OrthoDB" id="8094360at2"/>
<accession>A0A4Q2U1Z7</accession>
<protein>
    <recommendedName>
        <fullName evidence="1">DUF6894 domain-containing protein</fullName>
    </recommendedName>
</protein>
<dbReference type="AlphaFoldDB" id="A0A4Q2U1Z7"/>
<reference evidence="2 3" key="1">
    <citation type="submission" date="2018-12" db="EMBL/GenBank/DDBJ databases">
        <authorList>
            <person name="Grouzdev D.S."/>
            <person name="Krutkina M.S."/>
        </authorList>
    </citation>
    <scope>NUCLEOTIDE SEQUENCE [LARGE SCALE GENOMIC DNA]</scope>
    <source>
        <strain evidence="2 3">RmlP026</strain>
    </source>
</reference>
<name>A0A4Q2U1Z7_9HYPH</name>
<dbReference type="Proteomes" id="UP000290759">
    <property type="component" value="Unassembled WGS sequence"/>
</dbReference>
<reference evidence="2 3" key="2">
    <citation type="submission" date="2019-02" db="EMBL/GenBank/DDBJ databases">
        <title>'Lichenibacterium ramalinii' gen. nov. sp. nov., 'Lichenibacterium minor' gen. nov. sp. nov.</title>
        <authorList>
            <person name="Pankratov T."/>
        </authorList>
    </citation>
    <scope>NUCLEOTIDE SEQUENCE [LARGE SCALE GENOMIC DNA]</scope>
    <source>
        <strain evidence="2 3">RmlP026</strain>
    </source>
</reference>
<evidence type="ECO:0000259" key="1">
    <source>
        <dbReference type="Pfam" id="PF21834"/>
    </source>
</evidence>
<evidence type="ECO:0000313" key="2">
    <source>
        <dbReference type="EMBL" id="RYC29738.1"/>
    </source>
</evidence>
<feature type="domain" description="DUF6894" evidence="1">
    <location>
        <begin position="3"/>
        <end position="70"/>
    </location>
</feature>
<sequence length="79" mass="8985">MPRFYFDLVDSRGLHRDLIGDEFHSFEEARAQAQALLGDIAREDLSDGQSHTTACDLRDDGDRLVFHGEITYRGTRFPG</sequence>
<comment type="caution">
    <text evidence="2">The sequence shown here is derived from an EMBL/GenBank/DDBJ whole genome shotgun (WGS) entry which is preliminary data.</text>
</comment>
<proteinExistence type="predicted"/>